<dbReference type="SUPFAM" id="SSF52540">
    <property type="entry name" value="P-loop containing nucleoside triphosphate hydrolases"/>
    <property type="match status" value="1"/>
</dbReference>
<dbReference type="EMBL" id="CACVKT020000904">
    <property type="protein sequence ID" value="CAC5363615.1"/>
    <property type="molecule type" value="Genomic_DNA"/>
</dbReference>
<dbReference type="GO" id="GO:0008270">
    <property type="term" value="F:zinc ion binding"/>
    <property type="evidence" value="ECO:0007669"/>
    <property type="project" value="UniProtKB-KW"/>
</dbReference>
<keyword evidence="12" id="KW-1185">Reference proteome</keyword>
<evidence type="ECO:0000256" key="5">
    <source>
        <dbReference type="ARBA" id="ARBA00022833"/>
    </source>
</evidence>
<dbReference type="PANTHER" id="PTHR10887">
    <property type="entry name" value="DNA2/NAM7 HELICASE FAMILY"/>
    <property type="match status" value="1"/>
</dbReference>
<evidence type="ECO:0000256" key="4">
    <source>
        <dbReference type="ARBA" id="ARBA00022771"/>
    </source>
</evidence>
<dbReference type="Gene3D" id="3.40.50.300">
    <property type="entry name" value="P-loop containing nucleotide triphosphate hydrolases"/>
    <property type="match status" value="3"/>
</dbReference>
<dbReference type="InterPro" id="IPR057373">
    <property type="entry name" value="ZNFX1"/>
</dbReference>
<name>A0A6J8AA10_MYTCO</name>
<dbReference type="Pfam" id="PF25396">
    <property type="entry name" value="ZNFX1"/>
    <property type="match status" value="1"/>
</dbReference>
<keyword evidence="5" id="KW-0862">Zinc</keyword>
<dbReference type="PROSITE" id="PS51670">
    <property type="entry name" value="SHKT"/>
    <property type="match status" value="1"/>
</dbReference>
<feature type="domain" description="ShKT" evidence="9">
    <location>
        <begin position="1383"/>
        <end position="1418"/>
    </location>
</feature>
<feature type="domain" description="RZ-type" evidence="10">
    <location>
        <begin position="1741"/>
        <end position="1805"/>
    </location>
</feature>
<dbReference type="GO" id="GO:0004386">
    <property type="term" value="F:helicase activity"/>
    <property type="evidence" value="ECO:0007669"/>
    <property type="project" value="InterPro"/>
</dbReference>
<dbReference type="Pfam" id="PF13086">
    <property type="entry name" value="AAA_11"/>
    <property type="match status" value="1"/>
</dbReference>
<gene>
    <name evidence="11" type="ORF">MCOR_4970</name>
</gene>
<keyword evidence="2" id="KW-0963">Cytoplasm</keyword>
<keyword evidence="3" id="KW-0479">Metal-binding</keyword>
<evidence type="ECO:0000259" key="10">
    <source>
        <dbReference type="PROSITE" id="PS51981"/>
    </source>
</evidence>
<comment type="caution">
    <text evidence="7">Lacks conserved residue(s) required for the propagation of feature annotation.</text>
</comment>
<dbReference type="PANTHER" id="PTHR10887:SF341">
    <property type="entry name" value="NFX1-TYPE ZINC FINGER-CONTAINING PROTEIN 1"/>
    <property type="match status" value="1"/>
</dbReference>
<dbReference type="Pfam" id="PF20173">
    <property type="entry name" value="ZnF_RZ-type"/>
    <property type="match status" value="1"/>
</dbReference>
<proteinExistence type="predicted"/>
<evidence type="ECO:0000256" key="8">
    <source>
        <dbReference type="SAM" id="MobiDB-lite"/>
    </source>
</evidence>
<accession>A0A6J8AA10</accession>
<reference evidence="11 12" key="1">
    <citation type="submission" date="2020-06" db="EMBL/GenBank/DDBJ databases">
        <authorList>
            <person name="Li R."/>
            <person name="Bekaert M."/>
        </authorList>
    </citation>
    <scope>NUCLEOTIDE SEQUENCE [LARGE SCALE GENOMIC DNA]</scope>
    <source>
        <strain evidence="12">wild</strain>
    </source>
</reference>
<feature type="disulfide bond" evidence="7">
    <location>
        <begin position="1401"/>
        <end position="1414"/>
    </location>
</feature>
<dbReference type="InterPro" id="IPR003582">
    <property type="entry name" value="ShKT_dom"/>
</dbReference>
<sequence length="1805" mass="208068">MAQSLDSSYRGQRRGRGYGKDRGYGRGRGYQSRSESDGRRSNNSSNGTGRKPWRILFGFRRLTELKDKESHEILLHCTSNKDCLEDALNDTDHDEDMFCLILRCCAKACQCESLSQKLLEFLIILEDSKFLKEMLTDYIIDLKNLSSSEIELHEDRLVDIMMIFAQLKMRVPHAMLLSLGVLTMLEGVLQAVENECGGVSHKLATAYKEWKEAKQIIVKQKASKQNKRYLPNAEDEWLPPENFREIPVFPESVDINVQDLPFLRHNKVEGRYHDLNHYLDVQFRLLREDFIAPLREGVNEYIDAINTTGKTSRLHDVRIYTDVQIISPICSNLGLCQRVTFTCPGFNRIRWESSKRLIFGSLVVLSADKFDTFLFATVANRDLKDVRKGLVDLQFECDSQKLTSVPPGTNFVMAETSAYFEAYRHVLLGLQNMKEGDLPFEKYIVHCEVNVKPPAYLSRQPSARMDLRPLVDEDIWLRDETHQPGRRIQDASKPVYTFSARANIANNIKVTDERYWPDPGLLHLDNSQFEAVRTALSKEFVIIQGPPGTGKTYIGLKIVRALLHNKSLWTTDSITREHNNKPLLVVCYTNHALDQFLEGIITFYKGDVLRLGGRSSSEIMKNYSIANKREGLRRNRSIPKAIFVERTKTRIRVKALRTSINFLAARIESAKMNILHEECLQAIISQKHFRNLMSGYQLIKFQENTRDFRNARKRKESALIEWLGYGQLLQQNIKEKIPYTISKDRETTTEDDLVDVINEIDAETQQRQTDGYDDENVNENETIAEVTNILSRFGIGDNTVAINVSEMDDDDAITPEMSFRSKNNSNEWEIQGRHWKSMKKNLKQQLRSNESMNDTEVSQIRDIWTLSSENKWRLYRYWILQYCNIIQRKIDQNEEEFKNACKAHIEIQMQEDKDIMKHAAVIGMTTTCAAKYQPVLKELGPRIIVVEEAAEVLEAHVITTLSKQCEHLILIGDHQQLKPNPTVYKLALNFNLDLSLFERMIKNKLEYNCLQQQHRMRPEIAKIMKIIYPSLLNHEIVHTYEDIKGVSKMYFSSTILKKSLQMKNPEAALTNTRPNISPDFVNTYYYKKMPKSTFDGVKITVVDNFQGEENDIIILSLVRSNEEENIGFLSIENRVCVALSRAKKGFYVIGNFEMLARKNQLWKSIINLAKDDEFISEGLTLYCQNHPNDKGIYAKSGSDFKNAPEGGCMKPCDVRLSCGHTCTRACHVSDRKHEQFKCMKPCVKKACNLGHRCQGRCSHKCPPCMFLIDKTLPLCGHIQNVPCSMDPLKWSCTDKCQKVLKCNHLCGNLCGESHTDKCQYLVKKDWSCGHSATIECYRSNMQCSSICKSELGCGHLCKGTCGQCFQGRLHKACKQRCNRTLLCEHPCKNFCSNCPPCTLKCENRCIHSNCQKTCGELCIQCIEKCEWQCQHFRCTKLCSQPCDRPRCYHRCRNSLRCGHRCIGVCGEPCLTLCKICNKDQVTEIFSGLNDKPHALFVQLEDCSHVFEVDWLDKWMDNDSQTREKTPVKLKECPKCKKPIRRNVRYGNLIKQTLNNIETVKKKLEERKSELEYSSLRKSRSLVSADRRIFNEHYSRNQISSQNNFAAVENQIRFLITLSEIKEKYQSEVVKSRTGGIELLNALQQIDELHDFIIKDRSYFTLQETDDILREIERFNLLLKYSLLKEWLLKSDIKMDASFDVNLRRVRKYLTDGNPLIDRRKVFVTKFLKVVEDLIPRLGLGLSDGERTVLVSAKQLFKGYWYKCKNGHVYAVGACGGETEGSICPECKTTIGGRIHRLRERAETML</sequence>
<dbReference type="Pfam" id="PF13087">
    <property type="entry name" value="AAA_12"/>
    <property type="match status" value="1"/>
</dbReference>
<dbReference type="InterPro" id="IPR041679">
    <property type="entry name" value="DNA2/NAM7-like_C"/>
</dbReference>
<dbReference type="InterPro" id="IPR046439">
    <property type="entry name" value="ZF_RZ_dom"/>
</dbReference>
<evidence type="ECO:0000256" key="2">
    <source>
        <dbReference type="ARBA" id="ARBA00022490"/>
    </source>
</evidence>
<evidence type="ECO:0000256" key="3">
    <source>
        <dbReference type="ARBA" id="ARBA00022723"/>
    </source>
</evidence>
<comment type="subcellular location">
    <subcellularLocation>
        <location evidence="1">Cytoplasm</location>
    </subcellularLocation>
</comment>
<evidence type="ECO:0000256" key="1">
    <source>
        <dbReference type="ARBA" id="ARBA00004496"/>
    </source>
</evidence>
<protein>
    <submittedName>
        <fullName evidence="11">Uncharacterized protein</fullName>
    </submittedName>
</protein>
<dbReference type="GO" id="GO:0005737">
    <property type="term" value="C:cytoplasm"/>
    <property type="evidence" value="ECO:0007669"/>
    <property type="project" value="UniProtKB-SubCell"/>
</dbReference>
<dbReference type="GO" id="GO:0002376">
    <property type="term" value="P:immune system process"/>
    <property type="evidence" value="ECO:0007669"/>
    <property type="project" value="UniProtKB-KW"/>
</dbReference>
<keyword evidence="6" id="KW-0391">Immunity</keyword>
<dbReference type="InterPro" id="IPR045055">
    <property type="entry name" value="DNA2/NAM7-like"/>
</dbReference>
<evidence type="ECO:0000313" key="11">
    <source>
        <dbReference type="EMBL" id="CAC5363615.1"/>
    </source>
</evidence>
<evidence type="ECO:0000256" key="6">
    <source>
        <dbReference type="ARBA" id="ARBA00022859"/>
    </source>
</evidence>
<dbReference type="OrthoDB" id="2423195at2759"/>
<dbReference type="Proteomes" id="UP000507470">
    <property type="component" value="Unassembled WGS sequence"/>
</dbReference>
<evidence type="ECO:0000313" key="12">
    <source>
        <dbReference type="Proteomes" id="UP000507470"/>
    </source>
</evidence>
<dbReference type="GO" id="GO:0031048">
    <property type="term" value="P:regulatory ncRNA-mediated heterochromatin formation"/>
    <property type="evidence" value="ECO:0007669"/>
    <property type="project" value="TreeGrafter"/>
</dbReference>
<evidence type="ECO:0000259" key="9">
    <source>
        <dbReference type="PROSITE" id="PS51670"/>
    </source>
</evidence>
<organism evidence="11 12">
    <name type="scientific">Mytilus coruscus</name>
    <name type="common">Sea mussel</name>
    <dbReference type="NCBI Taxonomy" id="42192"/>
    <lineage>
        <taxon>Eukaryota</taxon>
        <taxon>Metazoa</taxon>
        <taxon>Spiralia</taxon>
        <taxon>Lophotrochozoa</taxon>
        <taxon>Mollusca</taxon>
        <taxon>Bivalvia</taxon>
        <taxon>Autobranchia</taxon>
        <taxon>Pteriomorphia</taxon>
        <taxon>Mytilida</taxon>
        <taxon>Mytiloidea</taxon>
        <taxon>Mytilidae</taxon>
        <taxon>Mytilinae</taxon>
        <taxon>Mytilus</taxon>
    </lineage>
</organism>
<dbReference type="CDD" id="cd18808">
    <property type="entry name" value="SF1_C_Upf1"/>
    <property type="match status" value="1"/>
</dbReference>
<keyword evidence="7" id="KW-1015">Disulfide bond</keyword>
<dbReference type="PROSITE" id="PS51981">
    <property type="entry name" value="ZF_RZ"/>
    <property type="match status" value="1"/>
</dbReference>
<dbReference type="InterPro" id="IPR047187">
    <property type="entry name" value="SF1_C_Upf1"/>
</dbReference>
<dbReference type="InterPro" id="IPR027417">
    <property type="entry name" value="P-loop_NTPase"/>
</dbReference>
<dbReference type="InterPro" id="IPR041677">
    <property type="entry name" value="DNA2/NAM7_AAA_11"/>
</dbReference>
<dbReference type="GO" id="GO:0031380">
    <property type="term" value="C:nuclear RNA-directed RNA polymerase complex"/>
    <property type="evidence" value="ECO:0007669"/>
    <property type="project" value="TreeGrafter"/>
</dbReference>
<keyword evidence="4" id="KW-0863">Zinc-finger</keyword>
<feature type="region of interest" description="Disordered" evidence="8">
    <location>
        <begin position="1"/>
        <end position="49"/>
    </location>
</feature>
<evidence type="ECO:0000256" key="7">
    <source>
        <dbReference type="PROSITE-ProRule" id="PRU01005"/>
    </source>
</evidence>
<feature type="compositionally biased region" description="Low complexity" evidence="8">
    <location>
        <begin position="1"/>
        <end position="10"/>
    </location>
</feature>